<dbReference type="InterPro" id="IPR028565">
    <property type="entry name" value="MHD"/>
</dbReference>
<name>A0A058Z3X5_FONAL</name>
<dbReference type="Proteomes" id="UP000030693">
    <property type="component" value="Unassembled WGS sequence"/>
</dbReference>
<dbReference type="OMA" id="HIYTESA"/>
<dbReference type="GeneID" id="20528984"/>
<evidence type="ECO:0000313" key="2">
    <source>
        <dbReference type="EMBL" id="KCV68841.1"/>
    </source>
</evidence>
<reference evidence="2" key="1">
    <citation type="submission" date="2013-04" db="EMBL/GenBank/DDBJ databases">
        <title>The Genome Sequence of Fonticula alba ATCC 38817.</title>
        <authorList>
            <consortium name="The Broad Institute Genomics Platform"/>
            <person name="Russ C."/>
            <person name="Cuomo C."/>
            <person name="Burger G."/>
            <person name="Gray M.W."/>
            <person name="Holland P.W.H."/>
            <person name="King N."/>
            <person name="Lang F.B.F."/>
            <person name="Roger A.J."/>
            <person name="Ruiz-Trillo I."/>
            <person name="Brown M."/>
            <person name="Walker B."/>
            <person name="Young S."/>
            <person name="Zeng Q."/>
            <person name="Gargeya S."/>
            <person name="Fitzgerald M."/>
            <person name="Haas B."/>
            <person name="Abouelleil A."/>
            <person name="Allen A.W."/>
            <person name="Alvarado L."/>
            <person name="Arachchi H.M."/>
            <person name="Berlin A.M."/>
            <person name="Chapman S.B."/>
            <person name="Gainer-Dewar J."/>
            <person name="Goldberg J."/>
            <person name="Griggs A."/>
            <person name="Gujja S."/>
            <person name="Hansen M."/>
            <person name="Howarth C."/>
            <person name="Imamovic A."/>
            <person name="Ireland A."/>
            <person name="Larimer J."/>
            <person name="McCowan C."/>
            <person name="Murphy C."/>
            <person name="Pearson M."/>
            <person name="Poon T.W."/>
            <person name="Priest M."/>
            <person name="Roberts A."/>
            <person name="Saif S."/>
            <person name="Shea T."/>
            <person name="Sisk P."/>
            <person name="Sykes S."/>
            <person name="Wortman J."/>
            <person name="Nusbaum C."/>
            <person name="Birren B."/>
        </authorList>
    </citation>
    <scope>NUCLEOTIDE SEQUENCE [LARGE SCALE GENOMIC DNA]</scope>
    <source>
        <strain evidence="2">ATCC 38817</strain>
    </source>
</reference>
<dbReference type="SUPFAM" id="SSF49447">
    <property type="entry name" value="Second domain of Mu2 adaptin subunit (ap50) of ap2 adaptor"/>
    <property type="match status" value="1"/>
</dbReference>
<protein>
    <recommendedName>
        <fullName evidence="1">MHD domain-containing protein</fullName>
    </recommendedName>
</protein>
<dbReference type="Gene3D" id="2.60.40.1170">
    <property type="entry name" value="Mu homology domain, subdomain B"/>
    <property type="match status" value="2"/>
</dbReference>
<dbReference type="PANTHER" id="PTHR10529">
    <property type="entry name" value="AP COMPLEX SUBUNIT MU"/>
    <property type="match status" value="1"/>
</dbReference>
<keyword evidence="3" id="KW-1185">Reference proteome</keyword>
<feature type="domain" description="MHD" evidence="1">
    <location>
        <begin position="1"/>
        <end position="262"/>
    </location>
</feature>
<evidence type="ECO:0000313" key="3">
    <source>
        <dbReference type="Proteomes" id="UP000030693"/>
    </source>
</evidence>
<dbReference type="InterPro" id="IPR050431">
    <property type="entry name" value="Adaptor_comp_med_subunit"/>
</dbReference>
<dbReference type="InterPro" id="IPR036168">
    <property type="entry name" value="AP2_Mu_C_sf"/>
</dbReference>
<dbReference type="PROSITE" id="PS51072">
    <property type="entry name" value="MHD"/>
    <property type="match status" value="1"/>
</dbReference>
<evidence type="ECO:0000259" key="1">
    <source>
        <dbReference type="PROSITE" id="PS51072"/>
    </source>
</evidence>
<dbReference type="EMBL" id="KB932207">
    <property type="protein sequence ID" value="KCV68841.1"/>
    <property type="molecule type" value="Genomic_DNA"/>
</dbReference>
<proteinExistence type="predicted"/>
<dbReference type="OrthoDB" id="10259133at2759"/>
<dbReference type="STRING" id="691883.A0A058Z3X5"/>
<dbReference type="Pfam" id="PF00928">
    <property type="entry name" value="Adap_comp_sub"/>
    <property type="match status" value="1"/>
</dbReference>
<sequence>MLGDLLRYELDGVVTVKSYMVGIELAISLAPITLRSSSSAVVPSPHTVVLDDAVFHDLIDVEAFEENNMLCLEVPTGELSLMNYRICDNRPTENGYLAGGSIPFTVFSHIETPQTPNMLEISMRLRSDLPERFVGQDIRVQLPVPACTRSVSSQFSESSQSRPVVVHHQSPSMIEWNVGRLRGGSEIQIKMKLTLSEAPTPAIRRAIGPISLRFEVSDYLPSGFSIRKLSAVPSRGHTYSNTNTEIKPWIRNITRASSYVVRI</sequence>
<organism evidence="2">
    <name type="scientific">Fonticula alba</name>
    <name type="common">Slime mold</name>
    <dbReference type="NCBI Taxonomy" id="691883"/>
    <lineage>
        <taxon>Eukaryota</taxon>
        <taxon>Rotosphaerida</taxon>
        <taxon>Fonticulaceae</taxon>
        <taxon>Fonticula</taxon>
    </lineage>
</organism>
<accession>A0A058Z3X5</accession>
<dbReference type="AlphaFoldDB" id="A0A058Z3X5"/>
<dbReference type="RefSeq" id="XP_009496412.1">
    <property type="nucleotide sequence ID" value="XM_009498137.1"/>
</dbReference>
<gene>
    <name evidence="2" type="ORF">H696_04259</name>
</gene>
<dbReference type="eggNOG" id="KOG0937">
    <property type="taxonomic scope" value="Eukaryota"/>
</dbReference>